<organism evidence="6 7">
    <name type="scientific">Paenibacillus cookii</name>
    <dbReference type="NCBI Taxonomy" id="157839"/>
    <lineage>
        <taxon>Bacteria</taxon>
        <taxon>Bacillati</taxon>
        <taxon>Bacillota</taxon>
        <taxon>Bacilli</taxon>
        <taxon>Bacillales</taxon>
        <taxon>Paenibacillaceae</taxon>
        <taxon>Paenibacillus</taxon>
    </lineage>
</organism>
<evidence type="ECO:0000313" key="6">
    <source>
        <dbReference type="EMBL" id="GIO67341.1"/>
    </source>
</evidence>
<evidence type="ECO:0000313" key="7">
    <source>
        <dbReference type="Proteomes" id="UP000680638"/>
    </source>
</evidence>
<dbReference type="InterPro" id="IPR036388">
    <property type="entry name" value="WH-like_DNA-bd_sf"/>
</dbReference>
<evidence type="ECO:0000256" key="4">
    <source>
        <dbReference type="ARBA" id="ARBA00023163"/>
    </source>
</evidence>
<dbReference type="CDD" id="cd05466">
    <property type="entry name" value="PBP2_LTTR_substrate"/>
    <property type="match status" value="1"/>
</dbReference>
<feature type="domain" description="HTH lysR-type" evidence="5">
    <location>
        <begin position="3"/>
        <end position="61"/>
    </location>
</feature>
<dbReference type="Pfam" id="PF00126">
    <property type="entry name" value="HTH_1"/>
    <property type="match status" value="1"/>
</dbReference>
<name>A0ABQ4LVN7_9BACL</name>
<dbReference type="PANTHER" id="PTHR30427">
    <property type="entry name" value="TRANSCRIPTIONAL ACTIVATOR PROTEIN LYSR"/>
    <property type="match status" value="1"/>
</dbReference>
<keyword evidence="7" id="KW-1185">Reference proteome</keyword>
<dbReference type="Gene3D" id="1.10.10.10">
    <property type="entry name" value="Winged helix-like DNA-binding domain superfamily/Winged helix DNA-binding domain"/>
    <property type="match status" value="1"/>
</dbReference>
<comment type="similarity">
    <text evidence="1">Belongs to the LysR transcriptional regulatory family.</text>
</comment>
<sequence>MKMNLNHLNVFMTAAEKLNLTETAKALFISQPAVSKTIKQLEEALQVRLFVRDKQKGIILTDVGKEVLVLARQMQSIENRIFQVASRESQLLSGKIKIGSFPAASTLLLPEAIARFRAKYPHVQIELNEGVSDQIKEWVTDRTVEIGLVASPFTGFENHSLVQDHMVAVIPDDHELQSTAVVDLGRYRHDMIYCKGGHEAAMNSILQLHQLNLESSLTVQTAETLIQMVRRRLGIGLVFDFTLSSVSHDLIVKPITPAITREIGVIALSFEEMSPASIAFVRMLRET</sequence>
<proteinExistence type="inferred from homology"/>
<dbReference type="SUPFAM" id="SSF53850">
    <property type="entry name" value="Periplasmic binding protein-like II"/>
    <property type="match status" value="1"/>
</dbReference>
<accession>A0ABQ4LVN7</accession>
<evidence type="ECO:0000259" key="5">
    <source>
        <dbReference type="PROSITE" id="PS50931"/>
    </source>
</evidence>
<gene>
    <name evidence="6" type="primary">yoaU</name>
    <name evidence="6" type="ORF">J21TS3_21620</name>
</gene>
<keyword evidence="4" id="KW-0804">Transcription</keyword>
<dbReference type="EMBL" id="BORW01000009">
    <property type="protein sequence ID" value="GIO67341.1"/>
    <property type="molecule type" value="Genomic_DNA"/>
</dbReference>
<keyword evidence="2" id="KW-0805">Transcription regulation</keyword>
<evidence type="ECO:0000256" key="3">
    <source>
        <dbReference type="ARBA" id="ARBA00023125"/>
    </source>
</evidence>
<reference evidence="6 7" key="1">
    <citation type="submission" date="2021-03" db="EMBL/GenBank/DDBJ databases">
        <title>Antimicrobial resistance genes in bacteria isolated from Japanese honey, and their potential for conferring macrolide and lincosamide resistance in the American foulbrood pathogen Paenibacillus larvae.</title>
        <authorList>
            <person name="Okamoto M."/>
            <person name="Kumagai M."/>
            <person name="Kanamori H."/>
            <person name="Takamatsu D."/>
        </authorList>
    </citation>
    <scope>NUCLEOTIDE SEQUENCE [LARGE SCALE GENOMIC DNA]</scope>
    <source>
        <strain evidence="6 7">J21TS3</strain>
    </source>
</reference>
<dbReference type="RefSeq" id="WP_212949557.1">
    <property type="nucleotide sequence ID" value="NZ_BORW01000009.1"/>
</dbReference>
<protein>
    <submittedName>
        <fullName evidence="6">HTH-type transcriptional regulator YoaU</fullName>
    </submittedName>
</protein>
<dbReference type="PROSITE" id="PS50931">
    <property type="entry name" value="HTH_LYSR"/>
    <property type="match status" value="1"/>
</dbReference>
<dbReference type="PANTHER" id="PTHR30427:SF1">
    <property type="entry name" value="TRANSCRIPTIONAL ACTIVATOR PROTEIN LYSR"/>
    <property type="match status" value="1"/>
</dbReference>
<dbReference type="Proteomes" id="UP000680638">
    <property type="component" value="Unassembled WGS sequence"/>
</dbReference>
<dbReference type="Pfam" id="PF03466">
    <property type="entry name" value="LysR_substrate"/>
    <property type="match status" value="1"/>
</dbReference>
<dbReference type="Gene3D" id="3.40.190.10">
    <property type="entry name" value="Periplasmic binding protein-like II"/>
    <property type="match status" value="2"/>
</dbReference>
<dbReference type="PRINTS" id="PR00039">
    <property type="entry name" value="HTHLYSR"/>
</dbReference>
<dbReference type="InterPro" id="IPR005119">
    <property type="entry name" value="LysR_subst-bd"/>
</dbReference>
<evidence type="ECO:0000256" key="1">
    <source>
        <dbReference type="ARBA" id="ARBA00009437"/>
    </source>
</evidence>
<evidence type="ECO:0000256" key="2">
    <source>
        <dbReference type="ARBA" id="ARBA00023015"/>
    </source>
</evidence>
<dbReference type="SUPFAM" id="SSF46785">
    <property type="entry name" value="Winged helix' DNA-binding domain"/>
    <property type="match status" value="1"/>
</dbReference>
<dbReference type="InterPro" id="IPR000847">
    <property type="entry name" value="LysR_HTH_N"/>
</dbReference>
<keyword evidence="3" id="KW-0238">DNA-binding</keyword>
<dbReference type="InterPro" id="IPR036390">
    <property type="entry name" value="WH_DNA-bd_sf"/>
</dbReference>
<comment type="caution">
    <text evidence="6">The sequence shown here is derived from an EMBL/GenBank/DDBJ whole genome shotgun (WGS) entry which is preliminary data.</text>
</comment>